<dbReference type="GO" id="GO:0015074">
    <property type="term" value="P:DNA integration"/>
    <property type="evidence" value="ECO:0007669"/>
    <property type="project" value="UniProtKB-KW"/>
</dbReference>
<keyword evidence="5" id="KW-0233">DNA recombination</keyword>
<keyword evidence="4 6" id="KW-0238">DNA-binding</keyword>
<dbReference type="InterPro" id="IPR011010">
    <property type="entry name" value="DNA_brk_join_enz"/>
</dbReference>
<comment type="function">
    <text evidence="1">Site-specific tyrosine recombinase, which acts by catalyzing the cutting and rejoining of the recombining DNA molecules.</text>
</comment>
<dbReference type="AlphaFoldDB" id="A0A0M2NG42"/>
<dbReference type="GO" id="GO:0003677">
    <property type="term" value="F:DNA binding"/>
    <property type="evidence" value="ECO:0007669"/>
    <property type="project" value="UniProtKB-UniRule"/>
</dbReference>
<keyword evidence="10" id="KW-1185">Reference proteome</keyword>
<dbReference type="PANTHER" id="PTHR30349">
    <property type="entry name" value="PHAGE INTEGRASE-RELATED"/>
    <property type="match status" value="1"/>
</dbReference>
<dbReference type="CDD" id="cd01189">
    <property type="entry name" value="INT_ICEBs1_C_like"/>
    <property type="match status" value="1"/>
</dbReference>
<dbReference type="PROSITE" id="PS51898">
    <property type="entry name" value="TYR_RECOMBINASE"/>
    <property type="match status" value="1"/>
</dbReference>
<feature type="domain" description="Tyr recombinase" evidence="7">
    <location>
        <begin position="163"/>
        <end position="365"/>
    </location>
</feature>
<dbReference type="InterPro" id="IPR050090">
    <property type="entry name" value="Tyrosine_recombinase_XerCD"/>
</dbReference>
<dbReference type="OrthoDB" id="111144at2"/>
<accession>A0A0M2NG42</accession>
<dbReference type="GO" id="GO:0006310">
    <property type="term" value="P:DNA recombination"/>
    <property type="evidence" value="ECO:0007669"/>
    <property type="project" value="UniProtKB-KW"/>
</dbReference>
<gene>
    <name evidence="9" type="ORF">CHK_0971</name>
</gene>
<dbReference type="InterPro" id="IPR044068">
    <property type="entry name" value="CB"/>
</dbReference>
<name>A0A0M2NG42_9FIRM</name>
<evidence type="ECO:0000259" key="8">
    <source>
        <dbReference type="PROSITE" id="PS51900"/>
    </source>
</evidence>
<evidence type="ECO:0000259" key="7">
    <source>
        <dbReference type="PROSITE" id="PS51898"/>
    </source>
</evidence>
<dbReference type="EMBL" id="LAYJ01000076">
    <property type="protein sequence ID" value="KKI51479.1"/>
    <property type="molecule type" value="Genomic_DNA"/>
</dbReference>
<evidence type="ECO:0000313" key="10">
    <source>
        <dbReference type="Proteomes" id="UP000034076"/>
    </source>
</evidence>
<dbReference type="PROSITE" id="PS51900">
    <property type="entry name" value="CB"/>
    <property type="match status" value="1"/>
</dbReference>
<reference evidence="9 10" key="1">
    <citation type="submission" date="2015-04" db="EMBL/GenBank/DDBJ databases">
        <title>Draft genome sequence of bacteremic isolate Catabacter hongkongensis type strain HKU16T.</title>
        <authorList>
            <person name="Lau S.K."/>
            <person name="Teng J.L."/>
            <person name="Huang Y."/>
            <person name="Curreem S.O."/>
            <person name="Tsui S.K."/>
            <person name="Woo P.C."/>
        </authorList>
    </citation>
    <scope>NUCLEOTIDE SEQUENCE [LARGE SCALE GENOMIC DNA]</scope>
    <source>
        <strain evidence="9 10">HKU16</strain>
    </source>
</reference>
<dbReference type="STRING" id="270498.CHK_0971"/>
<protein>
    <submittedName>
        <fullName evidence="9">Integrase</fullName>
    </submittedName>
</protein>
<evidence type="ECO:0000256" key="3">
    <source>
        <dbReference type="ARBA" id="ARBA00022908"/>
    </source>
</evidence>
<comment type="similarity">
    <text evidence="2">Belongs to the 'phage' integrase family.</text>
</comment>
<dbReference type="Pfam" id="PF14659">
    <property type="entry name" value="Phage_int_SAM_3"/>
    <property type="match status" value="1"/>
</dbReference>
<dbReference type="Pfam" id="PF00589">
    <property type="entry name" value="Phage_integrase"/>
    <property type="match status" value="1"/>
</dbReference>
<dbReference type="InterPro" id="IPR013762">
    <property type="entry name" value="Integrase-like_cat_sf"/>
</dbReference>
<evidence type="ECO:0000256" key="5">
    <source>
        <dbReference type="ARBA" id="ARBA00023172"/>
    </source>
</evidence>
<dbReference type="Gene3D" id="1.10.443.10">
    <property type="entry name" value="Intergrase catalytic core"/>
    <property type="match status" value="1"/>
</dbReference>
<dbReference type="InterPro" id="IPR010998">
    <property type="entry name" value="Integrase_recombinase_N"/>
</dbReference>
<feature type="domain" description="Core-binding (CB)" evidence="8">
    <location>
        <begin position="63"/>
        <end position="149"/>
    </location>
</feature>
<dbReference type="InterPro" id="IPR004107">
    <property type="entry name" value="Integrase_SAM-like_N"/>
</dbReference>
<dbReference type="Proteomes" id="UP000034076">
    <property type="component" value="Unassembled WGS sequence"/>
</dbReference>
<evidence type="ECO:0000256" key="2">
    <source>
        <dbReference type="ARBA" id="ARBA00008857"/>
    </source>
</evidence>
<organism evidence="9 10">
    <name type="scientific">Christensenella hongkongensis</name>
    <dbReference type="NCBI Taxonomy" id="270498"/>
    <lineage>
        <taxon>Bacteria</taxon>
        <taxon>Bacillati</taxon>
        <taxon>Bacillota</taxon>
        <taxon>Clostridia</taxon>
        <taxon>Christensenellales</taxon>
        <taxon>Christensenellaceae</taxon>
        <taxon>Christensenella</taxon>
    </lineage>
</organism>
<comment type="caution">
    <text evidence="9">The sequence shown here is derived from an EMBL/GenBank/DDBJ whole genome shotgun (WGS) entry which is preliminary data.</text>
</comment>
<dbReference type="SUPFAM" id="SSF56349">
    <property type="entry name" value="DNA breaking-rejoining enzymes"/>
    <property type="match status" value="1"/>
</dbReference>
<evidence type="ECO:0000256" key="1">
    <source>
        <dbReference type="ARBA" id="ARBA00003283"/>
    </source>
</evidence>
<evidence type="ECO:0000256" key="6">
    <source>
        <dbReference type="PROSITE-ProRule" id="PRU01248"/>
    </source>
</evidence>
<dbReference type="PATRIC" id="fig|270498.16.peg.1171"/>
<evidence type="ECO:0000256" key="4">
    <source>
        <dbReference type="ARBA" id="ARBA00023125"/>
    </source>
</evidence>
<sequence length="371" mass="42986">MARHGENIYLRKDGRWEGRYVKGKDEKGRTKYGYVYAKKYTDVKRKLTVLRAKCSGSNCVVQAYGNGTVRAWLDYWLMVSTKPYVGQSTFNSYQSLIETHINPAFGALYLRDLSREKIQDFVNELSSRLKPGTLHNVCRLLRSALTKAQDHGLLRENPYRDIKKPKNKTRAPRVLLLSEQAKLEREALATGNLEYILCLYTGLRLGEVCALKWKDIDFDNKIIFVNHTVKRVKCEGRSTRTEVILGKPKSDESIREIPVPLFILDKLSRKFKQGGCQSENFVFQNRTGSYLDPRTVQKRFSQFMERLRIDNVHFHTLRHTFATRCLEQRIGIETLSELLGHSTPQITLSRYAHCTRENKMKSIKKLKKVAC</sequence>
<keyword evidence="3" id="KW-0229">DNA integration</keyword>
<evidence type="ECO:0000313" key="9">
    <source>
        <dbReference type="EMBL" id="KKI51479.1"/>
    </source>
</evidence>
<proteinExistence type="inferred from homology"/>
<dbReference type="RefSeq" id="WP_046442889.1">
    <property type="nucleotide sequence ID" value="NZ_LAYJ01000076.1"/>
</dbReference>
<dbReference type="InterPro" id="IPR002104">
    <property type="entry name" value="Integrase_catalytic"/>
</dbReference>
<dbReference type="Gene3D" id="1.10.150.130">
    <property type="match status" value="1"/>
</dbReference>
<dbReference type="PANTHER" id="PTHR30349:SF41">
    <property type="entry name" value="INTEGRASE_RECOMBINASE PROTEIN MJ0367-RELATED"/>
    <property type="match status" value="1"/>
</dbReference>